<reference evidence="1" key="1">
    <citation type="submission" date="2018-02" db="EMBL/GenBank/DDBJ databases">
        <title>Rhizophora mucronata_Transcriptome.</title>
        <authorList>
            <person name="Meera S.P."/>
            <person name="Sreeshan A."/>
            <person name="Augustine A."/>
        </authorList>
    </citation>
    <scope>NUCLEOTIDE SEQUENCE</scope>
    <source>
        <tissue evidence="1">Leaf</tissue>
    </source>
</reference>
<organism evidence="1">
    <name type="scientific">Rhizophora mucronata</name>
    <name type="common">Asiatic mangrove</name>
    <dbReference type="NCBI Taxonomy" id="61149"/>
    <lineage>
        <taxon>Eukaryota</taxon>
        <taxon>Viridiplantae</taxon>
        <taxon>Streptophyta</taxon>
        <taxon>Embryophyta</taxon>
        <taxon>Tracheophyta</taxon>
        <taxon>Spermatophyta</taxon>
        <taxon>Magnoliopsida</taxon>
        <taxon>eudicotyledons</taxon>
        <taxon>Gunneridae</taxon>
        <taxon>Pentapetalae</taxon>
        <taxon>rosids</taxon>
        <taxon>fabids</taxon>
        <taxon>Malpighiales</taxon>
        <taxon>Rhizophoraceae</taxon>
        <taxon>Rhizophora</taxon>
    </lineage>
</organism>
<dbReference type="EMBL" id="GGEC01019057">
    <property type="protein sequence ID" value="MBW99540.1"/>
    <property type="molecule type" value="Transcribed_RNA"/>
</dbReference>
<dbReference type="AlphaFoldDB" id="A0A2P2K1F7"/>
<name>A0A2P2K1F7_RHIMU</name>
<protein>
    <submittedName>
        <fullName evidence="1">Histone H3.2 histone H3.1 Major histone H3</fullName>
    </submittedName>
</protein>
<sequence>MSQKHKFVTNVAVLNQHFSLKDKHHHVTHHLTTPTTRNLSIYLTTLTEQRKRAFQIHLEHSQTRYAFKHAPP</sequence>
<evidence type="ECO:0000313" key="1">
    <source>
        <dbReference type="EMBL" id="MBW99540.1"/>
    </source>
</evidence>
<proteinExistence type="predicted"/>
<accession>A0A2P2K1F7</accession>